<feature type="region of interest" description="Disordered" evidence="1">
    <location>
        <begin position="182"/>
        <end position="202"/>
    </location>
</feature>
<dbReference type="CDD" id="cd02440">
    <property type="entry name" value="AdoMet_MTases"/>
    <property type="match status" value="1"/>
</dbReference>
<reference evidence="4" key="1">
    <citation type="submission" date="2016-01" db="EMBL/GenBank/DDBJ databases">
        <authorList>
            <person name="Peeters C."/>
        </authorList>
    </citation>
    <scope>NUCLEOTIDE SEQUENCE [LARGE SCALE GENOMIC DNA]</scope>
</reference>
<dbReference type="RefSeq" id="WP_053568454.1">
    <property type="nucleotide sequence ID" value="NZ_FCNY02000013.1"/>
</dbReference>
<sequence>MDGAPSGWVTRWAHLVAPGGAVLDVAAGSGRHARWFASRGVSVLAIDRDAEALASMHACAGVETLAADIERAPWPIPAHRTFGAVVVTNYLHRPLFGHLIDALAPGGVLIYETFATGNGSIGKPSNPAFLLQPGELLDAVRGRLRVVAYEDGFVDNPRAAYVQRICAVRERQAAGALAQTTLTPEDTTGNTPPGPPRYALSG</sequence>
<feature type="domain" description="Methyltransferase" evidence="2">
    <location>
        <begin position="22"/>
        <end position="107"/>
    </location>
</feature>
<dbReference type="GO" id="GO:0032259">
    <property type="term" value="P:methylation"/>
    <property type="evidence" value="ECO:0007669"/>
    <property type="project" value="UniProtKB-KW"/>
</dbReference>
<dbReference type="GO" id="GO:0008168">
    <property type="term" value="F:methyltransferase activity"/>
    <property type="evidence" value="ECO:0007669"/>
    <property type="project" value="UniProtKB-KW"/>
</dbReference>
<dbReference type="SUPFAM" id="SSF53335">
    <property type="entry name" value="S-adenosyl-L-methionine-dependent methyltransferases"/>
    <property type="match status" value="1"/>
</dbReference>
<evidence type="ECO:0000313" key="4">
    <source>
        <dbReference type="Proteomes" id="UP000054740"/>
    </source>
</evidence>
<name>A0A158II66_CABCO</name>
<dbReference type="Gene3D" id="3.40.50.150">
    <property type="entry name" value="Vaccinia Virus protein VP39"/>
    <property type="match status" value="1"/>
</dbReference>
<proteinExistence type="predicted"/>
<accession>A0A158II66</accession>
<dbReference type="AlphaFoldDB" id="A0A158II66"/>
<evidence type="ECO:0000313" key="3">
    <source>
        <dbReference type="EMBL" id="SAL56197.1"/>
    </source>
</evidence>
<dbReference type="InterPro" id="IPR029063">
    <property type="entry name" value="SAM-dependent_MTases_sf"/>
</dbReference>
<dbReference type="EMBL" id="FCNY02000013">
    <property type="protein sequence ID" value="SAL56197.1"/>
    <property type="molecule type" value="Genomic_DNA"/>
</dbReference>
<evidence type="ECO:0000259" key="2">
    <source>
        <dbReference type="Pfam" id="PF13649"/>
    </source>
</evidence>
<gene>
    <name evidence="3" type="ORF">AWB70_04863</name>
</gene>
<dbReference type="Pfam" id="PF13649">
    <property type="entry name" value="Methyltransf_25"/>
    <property type="match status" value="1"/>
</dbReference>
<dbReference type="Proteomes" id="UP000054740">
    <property type="component" value="Unassembled WGS sequence"/>
</dbReference>
<dbReference type="InterPro" id="IPR041698">
    <property type="entry name" value="Methyltransf_25"/>
</dbReference>
<evidence type="ECO:0000256" key="1">
    <source>
        <dbReference type="SAM" id="MobiDB-lite"/>
    </source>
</evidence>
<keyword evidence="4" id="KW-1185">Reference proteome</keyword>
<keyword evidence="3" id="KW-0489">Methyltransferase</keyword>
<organism evidence="3 4">
    <name type="scientific">Caballeronia cordobensis</name>
    <name type="common">Burkholderia cordobensis</name>
    <dbReference type="NCBI Taxonomy" id="1353886"/>
    <lineage>
        <taxon>Bacteria</taxon>
        <taxon>Pseudomonadati</taxon>
        <taxon>Pseudomonadota</taxon>
        <taxon>Betaproteobacteria</taxon>
        <taxon>Burkholderiales</taxon>
        <taxon>Burkholderiaceae</taxon>
        <taxon>Caballeronia</taxon>
    </lineage>
</organism>
<protein>
    <submittedName>
        <fullName evidence="3">Type 12 methyltransferase</fullName>
    </submittedName>
</protein>
<keyword evidence="3" id="KW-0808">Transferase</keyword>